<gene>
    <name evidence="1" type="ORF">NCTC12020_00966</name>
</gene>
<reference evidence="1 2" key="1">
    <citation type="submission" date="2018-06" db="EMBL/GenBank/DDBJ databases">
        <authorList>
            <consortium name="Pathogen Informatics"/>
            <person name="Doyle S."/>
        </authorList>
    </citation>
    <scope>NUCLEOTIDE SEQUENCE [LARGE SCALE GENOMIC DNA]</scope>
    <source>
        <strain evidence="1 2">NCTC12020</strain>
    </source>
</reference>
<dbReference type="InterPro" id="IPR053842">
    <property type="entry name" value="NikA-like"/>
</dbReference>
<organism evidence="1 2">
    <name type="scientific">Veillonella criceti</name>
    <dbReference type="NCBI Taxonomy" id="103891"/>
    <lineage>
        <taxon>Bacteria</taxon>
        <taxon>Bacillati</taxon>
        <taxon>Bacillota</taxon>
        <taxon>Negativicutes</taxon>
        <taxon>Veillonellales</taxon>
        <taxon>Veillonellaceae</taxon>
        <taxon>Veillonella</taxon>
    </lineage>
</organism>
<dbReference type="OrthoDB" id="8610138at2"/>
<protein>
    <recommendedName>
        <fullName evidence="3">Mobilization protein</fullName>
    </recommendedName>
</protein>
<dbReference type="EMBL" id="UHIO01000001">
    <property type="protein sequence ID" value="SUP42825.1"/>
    <property type="molecule type" value="Genomic_DNA"/>
</dbReference>
<keyword evidence="2" id="KW-1185">Reference proteome</keyword>
<sequence>MSNKRCKRIEMRLTEEEFIVIKQLANKANMTVTQFLLKAAFNLPITIYEIDNVKDILKPLLGLQRHYNNIRFSLQKTNQITSIITPNIEKEIHSLWQLLAQAKEVKVP</sequence>
<evidence type="ECO:0000313" key="2">
    <source>
        <dbReference type="Proteomes" id="UP000255367"/>
    </source>
</evidence>
<name>A0A380NLS9_9FIRM</name>
<dbReference type="Pfam" id="PF21983">
    <property type="entry name" value="NikA-like"/>
    <property type="match status" value="1"/>
</dbReference>
<dbReference type="RefSeq" id="WP_115310169.1">
    <property type="nucleotide sequence ID" value="NZ_UHIO01000001.1"/>
</dbReference>
<evidence type="ECO:0000313" key="1">
    <source>
        <dbReference type="EMBL" id="SUP42825.1"/>
    </source>
</evidence>
<evidence type="ECO:0008006" key="3">
    <source>
        <dbReference type="Google" id="ProtNLM"/>
    </source>
</evidence>
<proteinExistence type="predicted"/>
<accession>A0A380NLS9</accession>
<dbReference type="Proteomes" id="UP000255367">
    <property type="component" value="Unassembled WGS sequence"/>
</dbReference>
<dbReference type="AlphaFoldDB" id="A0A380NLS9"/>